<keyword evidence="4" id="KW-1185">Reference proteome</keyword>
<dbReference type="InterPro" id="IPR027923">
    <property type="entry name" value="Hydrophob_seed_dom"/>
</dbReference>
<evidence type="ECO:0000313" key="4">
    <source>
        <dbReference type="Proteomes" id="UP000685013"/>
    </source>
</evidence>
<proteinExistence type="predicted"/>
<evidence type="ECO:0000259" key="2">
    <source>
        <dbReference type="Pfam" id="PF14547"/>
    </source>
</evidence>
<feature type="domain" description="Hydrophobic seed protein" evidence="2">
    <location>
        <begin position="41"/>
        <end position="119"/>
    </location>
</feature>
<keyword evidence="1" id="KW-0732">Signal</keyword>
<protein>
    <submittedName>
        <fullName evidence="3">Lipid-binding protein AIR1B</fullName>
    </submittedName>
</protein>
<evidence type="ECO:0000256" key="1">
    <source>
        <dbReference type="SAM" id="SignalP"/>
    </source>
</evidence>
<dbReference type="AlphaFoldDB" id="A0AAV6MAK8"/>
<dbReference type="EMBL" id="JAGKQH010000016">
    <property type="protein sequence ID" value="KAG6577623.1"/>
    <property type="molecule type" value="Genomic_DNA"/>
</dbReference>
<feature type="chain" id="PRO_5043361109" evidence="1">
    <location>
        <begin position="28"/>
        <end position="120"/>
    </location>
</feature>
<dbReference type="Pfam" id="PF14547">
    <property type="entry name" value="Hydrophob_seed"/>
    <property type="match status" value="1"/>
</dbReference>
<feature type="non-terminal residue" evidence="3">
    <location>
        <position position="1"/>
    </location>
</feature>
<dbReference type="PANTHER" id="PTHR31731">
    <property type="match status" value="1"/>
</dbReference>
<feature type="signal peptide" evidence="1">
    <location>
        <begin position="1"/>
        <end position="27"/>
    </location>
</feature>
<comment type="caution">
    <text evidence="3">The sequence shown here is derived from an EMBL/GenBank/DDBJ whole genome shotgun (WGS) entry which is preliminary data.</text>
</comment>
<accession>A0AAV6MAK8</accession>
<reference evidence="3 4" key="1">
    <citation type="journal article" date="2021" name="Hortic Res">
        <title>The domestication of Cucurbita argyrosperma as revealed by the genome of its wild relative.</title>
        <authorList>
            <person name="Barrera-Redondo J."/>
            <person name="Sanchez-de la Vega G."/>
            <person name="Aguirre-Liguori J.A."/>
            <person name="Castellanos-Morales G."/>
            <person name="Gutierrez-Guerrero Y.T."/>
            <person name="Aguirre-Dugua X."/>
            <person name="Aguirre-Planter E."/>
            <person name="Tenaillon M.I."/>
            <person name="Lira-Saade R."/>
            <person name="Eguiarte L.E."/>
        </authorList>
    </citation>
    <scope>NUCLEOTIDE SEQUENCE [LARGE SCALE GENOMIC DNA]</scope>
    <source>
        <strain evidence="3">JBR-2021</strain>
    </source>
</reference>
<organism evidence="3 4">
    <name type="scientific">Cucurbita argyrosperma subsp. sororia</name>
    <dbReference type="NCBI Taxonomy" id="37648"/>
    <lineage>
        <taxon>Eukaryota</taxon>
        <taxon>Viridiplantae</taxon>
        <taxon>Streptophyta</taxon>
        <taxon>Embryophyta</taxon>
        <taxon>Tracheophyta</taxon>
        <taxon>Spermatophyta</taxon>
        <taxon>Magnoliopsida</taxon>
        <taxon>eudicotyledons</taxon>
        <taxon>Gunneridae</taxon>
        <taxon>Pentapetalae</taxon>
        <taxon>rosids</taxon>
        <taxon>fabids</taxon>
        <taxon>Cucurbitales</taxon>
        <taxon>Cucurbitaceae</taxon>
        <taxon>Cucurbiteae</taxon>
        <taxon>Cucurbita</taxon>
    </lineage>
</organism>
<dbReference type="InterPro" id="IPR051636">
    <property type="entry name" value="Plant_LTP/defense-related"/>
</dbReference>
<sequence length="120" mass="12288">MCSSKKPSSLLALFLCLNLLFFSLVTAQPMVPPPSPSPTSCPRGLVPVRVCAGVLRFLSIGLGSNVGPCCSMIQGLTAVQAAACVCASLRLVNTLTANVTVPIVLNLCNQTAPAGTQCAI</sequence>
<evidence type="ECO:0000313" key="3">
    <source>
        <dbReference type="EMBL" id="KAG6577623.1"/>
    </source>
</evidence>
<name>A0AAV6MAK8_9ROSI</name>
<dbReference type="Proteomes" id="UP000685013">
    <property type="component" value="Chromosome 16"/>
</dbReference>
<gene>
    <name evidence="3" type="primary">AIR1B</name>
    <name evidence="3" type="ORF">SDJN03_25197</name>
</gene>